<dbReference type="OMA" id="MVDNIQD"/>
<evidence type="ECO:0000256" key="1">
    <source>
        <dbReference type="ARBA" id="ARBA00004370"/>
    </source>
</evidence>
<dbReference type="InterPro" id="IPR026015">
    <property type="entry name" value="ATP_synth_OSCP/delta_N_sf"/>
</dbReference>
<evidence type="ECO:0000256" key="5">
    <source>
        <dbReference type="ARBA" id="ARBA00023136"/>
    </source>
</evidence>
<comment type="similarity">
    <text evidence="8">Belongs to the ATPase delta chain family.</text>
</comment>
<sequence length="180" mass="19145">MAETATIARPYAEALFRVASEAGAGNLGAWSELVSEMGQVAANPDMQALATDPNISGDKLEEVFLSVLKSPVNDEARRFVKLLVENSRLTALPEIAEQFHALKNAREGSSDVEITSAFPLDASQTNELVAALERKFGRKLYAKVAVDPSLIGGVSVKVGDEVLDTSVRSRLAAMQAALTA</sequence>
<dbReference type="AlphaFoldDB" id="A0A132HC10"/>
<evidence type="ECO:0000256" key="2">
    <source>
        <dbReference type="ARBA" id="ARBA00022448"/>
    </source>
</evidence>
<dbReference type="SMR" id="A0A132HC10"/>
<evidence type="ECO:0000256" key="4">
    <source>
        <dbReference type="ARBA" id="ARBA00023065"/>
    </source>
</evidence>
<dbReference type="PRINTS" id="PR00125">
    <property type="entry name" value="ATPASEDELTA"/>
</dbReference>
<evidence type="ECO:0000313" key="9">
    <source>
        <dbReference type="EMBL" id="QBP11454.1"/>
    </source>
</evidence>
<proteinExistence type="inferred from homology"/>
<dbReference type="Gene3D" id="1.10.520.20">
    <property type="entry name" value="N-terminal domain of the delta subunit of the F1F0-ATP synthase"/>
    <property type="match status" value="1"/>
</dbReference>
<reference evidence="9 10" key="1">
    <citation type="submission" date="2019-03" db="EMBL/GenBank/DDBJ databases">
        <title>Comparative insights into the high quality Complete genome sequence of highly metal resistant Cupriavidus metallidurans strain BS1 isolated from a gold-copper mine.</title>
        <authorList>
            <person name="Mazhar H.S."/>
            <person name="Rensing C."/>
        </authorList>
    </citation>
    <scope>NUCLEOTIDE SEQUENCE [LARGE SCALE GENOMIC DNA]</scope>
    <source>
        <strain evidence="9 10">BS1</strain>
    </source>
</reference>
<evidence type="ECO:0000256" key="7">
    <source>
        <dbReference type="ARBA" id="ARBA00023310"/>
    </source>
</evidence>
<keyword evidence="7 8" id="KW-0066">ATP synthesis</keyword>
<dbReference type="RefSeq" id="WP_008650160.1">
    <property type="nucleotide sequence ID" value="NZ_CP026544.1"/>
</dbReference>
<dbReference type="EMBL" id="CP037900">
    <property type="protein sequence ID" value="QBP11454.1"/>
    <property type="molecule type" value="Genomic_DNA"/>
</dbReference>
<keyword evidence="5 8" id="KW-0472">Membrane</keyword>
<dbReference type="GeneID" id="60822603"/>
<evidence type="ECO:0000256" key="8">
    <source>
        <dbReference type="HAMAP-Rule" id="MF_01416"/>
    </source>
</evidence>
<dbReference type="GO" id="GO:0005886">
    <property type="term" value="C:plasma membrane"/>
    <property type="evidence" value="ECO:0007669"/>
    <property type="project" value="UniProtKB-SubCell"/>
</dbReference>
<evidence type="ECO:0000256" key="3">
    <source>
        <dbReference type="ARBA" id="ARBA00022781"/>
    </source>
</evidence>
<evidence type="ECO:0000313" key="10">
    <source>
        <dbReference type="Proteomes" id="UP000253772"/>
    </source>
</evidence>
<organism evidence="9 10">
    <name type="scientific">Cupriavidus metallidurans</name>
    <dbReference type="NCBI Taxonomy" id="119219"/>
    <lineage>
        <taxon>Bacteria</taxon>
        <taxon>Pseudomonadati</taxon>
        <taxon>Pseudomonadota</taxon>
        <taxon>Betaproteobacteria</taxon>
        <taxon>Burkholderiales</taxon>
        <taxon>Burkholderiaceae</taxon>
        <taxon>Cupriavidus</taxon>
    </lineage>
</organism>
<keyword evidence="6 8" id="KW-0139">CF(1)</keyword>
<dbReference type="HAMAP" id="MF_01416">
    <property type="entry name" value="ATP_synth_delta_bact"/>
    <property type="match status" value="1"/>
</dbReference>
<evidence type="ECO:0000256" key="6">
    <source>
        <dbReference type="ARBA" id="ARBA00023196"/>
    </source>
</evidence>
<protein>
    <recommendedName>
        <fullName evidence="8">ATP synthase subunit delta</fullName>
    </recommendedName>
    <alternativeName>
        <fullName evidence="8">ATP synthase F(1) sector subunit delta</fullName>
    </alternativeName>
    <alternativeName>
        <fullName evidence="8">F-type ATPase subunit delta</fullName>
        <shortName evidence="8">F-ATPase subunit delta</shortName>
    </alternativeName>
</protein>
<dbReference type="GO" id="GO:0045259">
    <property type="term" value="C:proton-transporting ATP synthase complex"/>
    <property type="evidence" value="ECO:0007669"/>
    <property type="project" value="UniProtKB-KW"/>
</dbReference>
<comment type="function">
    <text evidence="8">This protein is part of the stalk that links CF(0) to CF(1). It either transmits conformational changes from CF(0) to CF(1) or is implicated in proton conduction.</text>
</comment>
<comment type="subcellular location">
    <subcellularLocation>
        <location evidence="8">Cell membrane</location>
        <topology evidence="8">Peripheral membrane protein</topology>
    </subcellularLocation>
    <subcellularLocation>
        <location evidence="1">Membrane</location>
    </subcellularLocation>
</comment>
<gene>
    <name evidence="8" type="primary">atpH</name>
    <name evidence="9" type="ORF">DDF84_017735</name>
</gene>
<dbReference type="Pfam" id="PF00213">
    <property type="entry name" value="OSCP"/>
    <property type="match status" value="1"/>
</dbReference>
<keyword evidence="4 8" id="KW-0406">Ion transport</keyword>
<dbReference type="SUPFAM" id="SSF47928">
    <property type="entry name" value="N-terminal domain of the delta subunit of the F1F0-ATP synthase"/>
    <property type="match status" value="1"/>
</dbReference>
<keyword evidence="8" id="KW-1003">Cell membrane</keyword>
<dbReference type="NCBIfam" id="NF004402">
    <property type="entry name" value="PRK05758.2-2"/>
    <property type="match status" value="1"/>
</dbReference>
<keyword evidence="3 8" id="KW-0375">Hydrogen ion transport</keyword>
<keyword evidence="2 8" id="KW-0813">Transport</keyword>
<name>A0A132HC10_9BURK</name>
<accession>A0A132HC10</accession>
<dbReference type="InterPro" id="IPR000711">
    <property type="entry name" value="ATPase_OSCP/dsu"/>
</dbReference>
<dbReference type="Proteomes" id="UP000253772">
    <property type="component" value="Chromosome c1"/>
</dbReference>
<dbReference type="GO" id="GO:0046933">
    <property type="term" value="F:proton-transporting ATP synthase activity, rotational mechanism"/>
    <property type="evidence" value="ECO:0007669"/>
    <property type="project" value="UniProtKB-UniRule"/>
</dbReference>
<comment type="function">
    <text evidence="8">F(1)F(0) ATP synthase produces ATP from ADP in the presence of a proton or sodium gradient. F-type ATPases consist of two structural domains, F(1) containing the extramembraneous catalytic core and F(0) containing the membrane proton channel, linked together by a central stalk and a peripheral stalk. During catalysis, ATP synthesis in the catalytic domain of F(1) is coupled via a rotary mechanism of the central stalk subunits to proton translocation.</text>
</comment>
<dbReference type="PANTHER" id="PTHR11910">
    <property type="entry name" value="ATP SYNTHASE DELTA CHAIN"/>
    <property type="match status" value="1"/>
</dbReference>
<dbReference type="OrthoDB" id="9816221at2"/>
<dbReference type="NCBIfam" id="TIGR01145">
    <property type="entry name" value="ATP_synt_delta"/>
    <property type="match status" value="1"/>
</dbReference>